<evidence type="ECO:0000313" key="2">
    <source>
        <dbReference type="Proteomes" id="UP000277928"/>
    </source>
</evidence>
<organism evidence="1 2">
    <name type="scientific">Litomosoides sigmodontis</name>
    <name type="common">Filarial nematode worm</name>
    <dbReference type="NCBI Taxonomy" id="42156"/>
    <lineage>
        <taxon>Eukaryota</taxon>
        <taxon>Metazoa</taxon>
        <taxon>Ecdysozoa</taxon>
        <taxon>Nematoda</taxon>
        <taxon>Chromadorea</taxon>
        <taxon>Rhabditida</taxon>
        <taxon>Spirurina</taxon>
        <taxon>Spiruromorpha</taxon>
        <taxon>Filarioidea</taxon>
        <taxon>Onchocercidae</taxon>
        <taxon>Litomosoides</taxon>
    </lineage>
</organism>
<dbReference type="AlphaFoldDB" id="A0A3P6V0H3"/>
<protein>
    <submittedName>
        <fullName evidence="1">Uncharacterized protein</fullName>
    </submittedName>
</protein>
<accession>A0A3P6V0H3</accession>
<evidence type="ECO:0000313" key="1">
    <source>
        <dbReference type="EMBL" id="VDK83944.1"/>
    </source>
</evidence>
<dbReference type="Proteomes" id="UP000277928">
    <property type="component" value="Unassembled WGS sequence"/>
</dbReference>
<keyword evidence="2" id="KW-1185">Reference proteome</keyword>
<gene>
    <name evidence="1" type="ORF">NLS_LOCUS6433</name>
</gene>
<dbReference type="EMBL" id="UYRX01000565">
    <property type="protein sequence ID" value="VDK83944.1"/>
    <property type="molecule type" value="Genomic_DNA"/>
</dbReference>
<reference evidence="1 2" key="1">
    <citation type="submission" date="2018-08" db="EMBL/GenBank/DDBJ databases">
        <authorList>
            <person name="Laetsch R D."/>
            <person name="Stevens L."/>
            <person name="Kumar S."/>
            <person name="Blaxter L. M."/>
        </authorList>
    </citation>
    <scope>NUCLEOTIDE SEQUENCE [LARGE SCALE GENOMIC DNA]</scope>
</reference>
<proteinExistence type="predicted"/>
<sequence length="113" mass="12903">MSSGELNFELRAPCGLPCQREWVIRIPDRYVSSGAIARKVMDLGEMNLEVELEDENQHLINCLHRGWEAIKRNELTAGLKPNDFSCCTDEMSCNLIPFTERIHVHPVGEYKVS</sequence>
<dbReference type="OrthoDB" id="5783009at2759"/>
<name>A0A3P6V0H3_LITSI</name>